<comment type="caution">
    <text evidence="2">The sequence shown here is derived from an EMBL/GenBank/DDBJ whole genome shotgun (WGS) entry which is preliminary data.</text>
</comment>
<dbReference type="GO" id="GO:0005829">
    <property type="term" value="C:cytosol"/>
    <property type="evidence" value="ECO:0007669"/>
    <property type="project" value="TreeGrafter"/>
</dbReference>
<organism evidence="2 3">
    <name type="scientific">Inmirania thermothiophila</name>
    <dbReference type="NCBI Taxonomy" id="1750597"/>
    <lineage>
        <taxon>Bacteria</taxon>
        <taxon>Pseudomonadati</taxon>
        <taxon>Pseudomonadota</taxon>
        <taxon>Gammaproteobacteria</taxon>
        <taxon>Chromatiales</taxon>
        <taxon>Ectothiorhodospiraceae</taxon>
        <taxon>Inmirania</taxon>
    </lineage>
</organism>
<gene>
    <name evidence="2" type="ORF">EDC57_0192</name>
</gene>
<dbReference type="RefSeq" id="WP_123399349.1">
    <property type="nucleotide sequence ID" value="NZ_RJVI01000001.1"/>
</dbReference>
<name>A0A3N1Y656_9GAMM</name>
<dbReference type="GO" id="GO:0016491">
    <property type="term" value="F:oxidoreductase activity"/>
    <property type="evidence" value="ECO:0007669"/>
    <property type="project" value="UniProtKB-ARBA"/>
</dbReference>
<dbReference type="AlphaFoldDB" id="A0A3N1Y656"/>
<reference evidence="2 3" key="1">
    <citation type="submission" date="2018-11" db="EMBL/GenBank/DDBJ databases">
        <title>Genomic Encyclopedia of Type Strains, Phase IV (KMG-IV): sequencing the most valuable type-strain genomes for metagenomic binning, comparative biology and taxonomic classification.</title>
        <authorList>
            <person name="Goeker M."/>
        </authorList>
    </citation>
    <scope>NUCLEOTIDE SEQUENCE [LARGE SCALE GENOMIC DNA]</scope>
    <source>
        <strain evidence="2 3">DSM 100275</strain>
    </source>
</reference>
<keyword evidence="3" id="KW-1185">Reference proteome</keyword>
<dbReference type="PANTHER" id="PTHR30296">
    <property type="entry name" value="UNCHARACTERIZED PROTEIN YKGE"/>
    <property type="match status" value="1"/>
</dbReference>
<feature type="domain" description="Cysteine-rich" evidence="1">
    <location>
        <begin position="132"/>
        <end position="215"/>
    </location>
</feature>
<dbReference type="InterPro" id="IPR004017">
    <property type="entry name" value="Cys_rich_dom"/>
</dbReference>
<dbReference type="OrthoDB" id="9770306at2"/>
<feature type="domain" description="Cysteine-rich" evidence="1">
    <location>
        <begin position="3"/>
        <end position="84"/>
    </location>
</feature>
<proteinExistence type="predicted"/>
<accession>A0A3N1Y656</accession>
<sequence length="250" mass="26376">MRVALFATCLVDLFRPQAGFAAARLLEAAGCEVVVPIEQTCCGQPAWNAGDARRARAVARHTIAVLEPYARVVVPSGSCAGMIRHHYPALFADDPAWRRRAEAVAARTHELTAFLAAQGPGRLPPAPLAGPVAYHDSCSSLRELGVREEPRRLLAEVCGCEVREPEDAEGCCGFGGAFAVKFPEISARIGADKVARLAATGARVVLAGDLGCLLHQAGRARRLGLPLRFFHVAEALAGMTDGPAIGEPAP</sequence>
<dbReference type="Proteomes" id="UP000276634">
    <property type="component" value="Unassembled WGS sequence"/>
</dbReference>
<protein>
    <submittedName>
        <fullName evidence="2">L-lactate dehydrogenase complex protein LldE</fullName>
    </submittedName>
</protein>
<evidence type="ECO:0000259" key="1">
    <source>
        <dbReference type="Pfam" id="PF02754"/>
    </source>
</evidence>
<dbReference type="Pfam" id="PF02754">
    <property type="entry name" value="CCG"/>
    <property type="match status" value="2"/>
</dbReference>
<evidence type="ECO:0000313" key="3">
    <source>
        <dbReference type="Proteomes" id="UP000276634"/>
    </source>
</evidence>
<dbReference type="EMBL" id="RJVI01000001">
    <property type="protein sequence ID" value="ROR34296.1"/>
    <property type="molecule type" value="Genomic_DNA"/>
</dbReference>
<evidence type="ECO:0000313" key="2">
    <source>
        <dbReference type="EMBL" id="ROR34296.1"/>
    </source>
</evidence>
<dbReference type="PANTHER" id="PTHR30296:SF0">
    <property type="entry name" value="LACTATE UTILIZATION PROTEIN A"/>
    <property type="match status" value="1"/>
</dbReference>